<comment type="caution">
    <text evidence="7">The sequence shown here is derived from an EMBL/GenBank/DDBJ whole genome shotgun (WGS) entry which is preliminary data.</text>
</comment>
<protein>
    <recommendedName>
        <fullName evidence="6">Carboxypeptidase</fullName>
        <ecNumber evidence="6">3.4.16.-</ecNumber>
    </recommendedName>
</protein>
<dbReference type="PRINTS" id="PR00724">
    <property type="entry name" value="CRBOXYPTASEC"/>
</dbReference>
<dbReference type="InterPro" id="IPR029058">
    <property type="entry name" value="AB_hydrolase_fold"/>
</dbReference>
<dbReference type="OrthoDB" id="443318at2759"/>
<evidence type="ECO:0000313" key="8">
    <source>
        <dbReference type="Proteomes" id="UP000091918"/>
    </source>
</evidence>
<dbReference type="EC" id="3.4.16.-" evidence="6"/>
<dbReference type="PROSITE" id="PS00131">
    <property type="entry name" value="CARBOXYPEPT_SER_SER"/>
    <property type="match status" value="1"/>
</dbReference>
<accession>A0A1B7NRP4</accession>
<evidence type="ECO:0000256" key="3">
    <source>
        <dbReference type="ARBA" id="ARBA00022670"/>
    </source>
</evidence>
<feature type="signal peptide" evidence="6">
    <location>
        <begin position="1"/>
        <end position="17"/>
    </location>
</feature>
<evidence type="ECO:0000256" key="6">
    <source>
        <dbReference type="RuleBase" id="RU361156"/>
    </source>
</evidence>
<evidence type="ECO:0000313" key="7">
    <source>
        <dbReference type="EMBL" id="OAX79357.1"/>
    </source>
</evidence>
<dbReference type="InterPro" id="IPR018202">
    <property type="entry name" value="Ser_caboxypep_ser_AS"/>
</dbReference>
<comment type="similarity">
    <text evidence="1 6">Belongs to the peptidase S10 family.</text>
</comment>
<keyword evidence="4 6" id="KW-0378">Hydrolase</keyword>
<dbReference type="PANTHER" id="PTHR11802:SF116">
    <property type="entry name" value="CARBOXYPEPTIDASE"/>
    <property type="match status" value="1"/>
</dbReference>
<dbReference type="Proteomes" id="UP000091918">
    <property type="component" value="Unassembled WGS sequence"/>
</dbReference>
<dbReference type="STRING" id="1658172.A0A1B7NRP4"/>
<dbReference type="Gene3D" id="3.40.50.1820">
    <property type="entry name" value="alpha/beta hydrolase"/>
    <property type="match status" value="1"/>
</dbReference>
<keyword evidence="3 6" id="KW-0645">Protease</keyword>
<dbReference type="PANTHER" id="PTHR11802">
    <property type="entry name" value="SERINE PROTEASE FAMILY S10 SERINE CARBOXYPEPTIDASE"/>
    <property type="match status" value="1"/>
</dbReference>
<evidence type="ECO:0000256" key="1">
    <source>
        <dbReference type="ARBA" id="ARBA00009431"/>
    </source>
</evidence>
<dbReference type="GO" id="GO:0006508">
    <property type="term" value="P:proteolysis"/>
    <property type="evidence" value="ECO:0007669"/>
    <property type="project" value="UniProtKB-KW"/>
</dbReference>
<dbReference type="SUPFAM" id="SSF53474">
    <property type="entry name" value="alpha/beta-Hydrolases"/>
    <property type="match status" value="1"/>
</dbReference>
<evidence type="ECO:0000256" key="4">
    <source>
        <dbReference type="ARBA" id="ARBA00022801"/>
    </source>
</evidence>
<keyword evidence="5" id="KW-0325">Glycoprotein</keyword>
<keyword evidence="8" id="KW-1185">Reference proteome</keyword>
<keyword evidence="2 6" id="KW-0121">Carboxypeptidase</keyword>
<organism evidence="7 8">
    <name type="scientific">Emergomyces africanus</name>
    <dbReference type="NCBI Taxonomy" id="1955775"/>
    <lineage>
        <taxon>Eukaryota</taxon>
        <taxon>Fungi</taxon>
        <taxon>Dikarya</taxon>
        <taxon>Ascomycota</taxon>
        <taxon>Pezizomycotina</taxon>
        <taxon>Eurotiomycetes</taxon>
        <taxon>Eurotiomycetidae</taxon>
        <taxon>Onygenales</taxon>
        <taxon>Ajellomycetaceae</taxon>
        <taxon>Emergomyces</taxon>
    </lineage>
</organism>
<dbReference type="EMBL" id="LGUA01001055">
    <property type="protein sequence ID" value="OAX79357.1"/>
    <property type="molecule type" value="Genomic_DNA"/>
</dbReference>
<dbReference type="AlphaFoldDB" id="A0A1B7NRP4"/>
<reference evidence="7 8" key="1">
    <citation type="submission" date="2015-07" db="EMBL/GenBank/DDBJ databases">
        <title>Emmonsia species relationships and genome sequence.</title>
        <authorList>
            <person name="Cuomo C.A."/>
            <person name="Schwartz I.S."/>
            <person name="Kenyon C."/>
            <person name="de Hoog G.S."/>
            <person name="Govender N.P."/>
            <person name="Botha A."/>
            <person name="Moreno L."/>
            <person name="de Vries M."/>
            <person name="Munoz J.F."/>
            <person name="Stielow J.B."/>
        </authorList>
    </citation>
    <scope>NUCLEOTIDE SEQUENCE [LARGE SCALE GENOMIC DNA]</scope>
    <source>
        <strain evidence="7 8">CBS 136260</strain>
    </source>
</reference>
<evidence type="ECO:0000256" key="5">
    <source>
        <dbReference type="ARBA" id="ARBA00023180"/>
    </source>
</evidence>
<dbReference type="Pfam" id="PF00450">
    <property type="entry name" value="Peptidase_S10"/>
    <property type="match status" value="2"/>
</dbReference>
<gene>
    <name evidence="7" type="ORF">ACJ72_06330</name>
</gene>
<sequence length="487" mass="54336">MQAFSIWLILFSAVVTAHPAADITQPPPIPAYKDSPYLNEKSRDFLLNGTNIPGVPFDIGEHTPDFCPFPLIHTNLASYIFENGPFIHQPGTYAPVRNRWAWTNLTNMIWIEQPVGTGFSQGTPNITNEEELAAQFLGFFKNFLDTFGLYQKKVFLSGESYAGKYIPYIADAMFKQNDTEYFDVRGILIYDPSINDNGIMLEGLRYTLLPVFRWNFDIITLYPYPVPSMAFVDKWRGLFPFNTSFNEELHSLADSCGFTSYLKEHLVYPPKGKLPPPPSYSGSCDVVDAIWNAATLLNPCFNVYQVSTTCPTLWDTLGFPGSFEYVPAGAQVYFNRTDVQKAINAPLTSWSECSEQDVFVDALDTSPQASYSVLPAVIERLNRTIIAHGALDFVLLAQGTLLTIQNMTWNGFQGFTAEPSSPLFVPYHEDGPVPSYAGAGVMGTYRTERGLTYAELFLAGHMGPQNSPAASYRLVEFLLGRIDDLSS</sequence>
<feature type="chain" id="PRO_5008447656" description="Carboxypeptidase" evidence="6">
    <location>
        <begin position="18"/>
        <end position="487"/>
    </location>
</feature>
<proteinExistence type="inferred from homology"/>
<evidence type="ECO:0000256" key="2">
    <source>
        <dbReference type="ARBA" id="ARBA00022645"/>
    </source>
</evidence>
<dbReference type="InterPro" id="IPR001563">
    <property type="entry name" value="Peptidase_S10"/>
</dbReference>
<keyword evidence="6" id="KW-0732">Signal</keyword>
<dbReference type="GO" id="GO:0004185">
    <property type="term" value="F:serine-type carboxypeptidase activity"/>
    <property type="evidence" value="ECO:0007669"/>
    <property type="project" value="UniProtKB-UniRule"/>
</dbReference>
<name>A0A1B7NRP4_9EURO</name>